<proteinExistence type="predicted"/>
<dbReference type="PANTHER" id="PTHR46031:SF2">
    <property type="entry name" value="DOUBLE-STRANDED RNA-BINDING PROTEIN 2"/>
    <property type="match status" value="1"/>
</dbReference>
<dbReference type="SUPFAM" id="SSF54768">
    <property type="entry name" value="dsRNA-binding domain-like"/>
    <property type="match status" value="2"/>
</dbReference>
<feature type="compositionally biased region" description="Low complexity" evidence="5">
    <location>
        <begin position="230"/>
        <end position="241"/>
    </location>
</feature>
<feature type="compositionally biased region" description="Low complexity" evidence="5">
    <location>
        <begin position="402"/>
        <end position="416"/>
    </location>
</feature>
<feature type="region of interest" description="Disordered" evidence="5">
    <location>
        <begin position="228"/>
        <end position="287"/>
    </location>
</feature>
<dbReference type="CDD" id="cd19908">
    <property type="entry name" value="DSRM_AtDRB-like_rpt2"/>
    <property type="match status" value="1"/>
</dbReference>
<dbReference type="InterPro" id="IPR044451">
    <property type="entry name" value="AtDRB-like_DSRM_2"/>
</dbReference>
<feature type="region of interest" description="Disordered" evidence="5">
    <location>
        <begin position="444"/>
        <end position="464"/>
    </location>
</feature>
<comment type="function">
    <text evidence="3">Binds double-stranded RNA.</text>
</comment>
<keyword evidence="2 4" id="KW-0694">RNA-binding</keyword>
<protein>
    <recommendedName>
        <fullName evidence="6">DRBM domain-containing protein</fullName>
    </recommendedName>
</protein>
<feature type="compositionally biased region" description="Basic and acidic residues" evidence="5">
    <location>
        <begin position="386"/>
        <end position="398"/>
    </location>
</feature>
<dbReference type="SMART" id="SM00358">
    <property type="entry name" value="DSRM"/>
    <property type="match status" value="2"/>
</dbReference>
<feature type="compositionally biased region" description="Basic and acidic residues" evidence="5">
    <location>
        <begin position="446"/>
        <end position="461"/>
    </location>
</feature>
<keyword evidence="1" id="KW-0677">Repeat</keyword>
<dbReference type="FunFam" id="3.30.160.20:FF:000036">
    <property type="entry name" value="Double-stranded RNA-binding protein 2"/>
    <property type="match status" value="1"/>
</dbReference>
<evidence type="ECO:0000256" key="5">
    <source>
        <dbReference type="SAM" id="MobiDB-lite"/>
    </source>
</evidence>
<organism evidence="7 8">
    <name type="scientific">Zingiber officinale</name>
    <name type="common">Ginger</name>
    <name type="synonym">Amomum zingiber</name>
    <dbReference type="NCBI Taxonomy" id="94328"/>
    <lineage>
        <taxon>Eukaryota</taxon>
        <taxon>Viridiplantae</taxon>
        <taxon>Streptophyta</taxon>
        <taxon>Embryophyta</taxon>
        <taxon>Tracheophyta</taxon>
        <taxon>Spermatophyta</taxon>
        <taxon>Magnoliopsida</taxon>
        <taxon>Liliopsida</taxon>
        <taxon>Zingiberales</taxon>
        <taxon>Zingiberaceae</taxon>
        <taxon>Zingiber</taxon>
    </lineage>
</organism>
<dbReference type="EMBL" id="JACMSC010000097">
    <property type="protein sequence ID" value="KAG6467027.1"/>
    <property type="molecule type" value="Genomic_DNA"/>
</dbReference>
<evidence type="ECO:0000313" key="7">
    <source>
        <dbReference type="EMBL" id="KAG6467027.1"/>
    </source>
</evidence>
<gene>
    <name evidence="7" type="ORF">ZIOFF_075212</name>
</gene>
<dbReference type="PANTHER" id="PTHR46031">
    <property type="match status" value="1"/>
</dbReference>
<dbReference type="Gene3D" id="3.30.160.20">
    <property type="match status" value="2"/>
</dbReference>
<dbReference type="InterPro" id="IPR014720">
    <property type="entry name" value="dsRBD_dom"/>
</dbReference>
<feature type="domain" description="DRBM" evidence="6">
    <location>
        <begin position="73"/>
        <end position="142"/>
    </location>
</feature>
<sequence>MATKQGTEAINGTKATKRSNAIEKAREATAILRSSASVTRAIDLQKSDRDPSDSIEVPQMVLIDDSGFRPSVMFKNQLQELAQRSCFNLPSYACIREGPDHAPRFKATVNFNGETFDSPTFCSTLRQAEHAAAEVALNTLSKRGPSRSLAAKVLDETGIYKNLLQESAHKAGLKLPVYTTVRSGAGNTPIFTCTVELAGMSFAGDPAKTKKQAQKHAAIAAWSSLKHLSHSGTSSPSTSSHLETEEQEQMVVARALAKLHQSEESSPSSPNDRQRSQQRPASWRNPHPTSNLCFYPMPPQNWVYPNFASEAAMYQMWHQAPPLHTRDPTFIPVQQSVYQPNQVSFLPSVDQNQLSSPYLPVYFSDYSASVPLGGGRYPAVLGKTHEKDVHGERKERGNSHPSDVADSSRSTDASRAQKPLQVEEAKCASCGFNSDHSVSCPFAARGSDDLREPQDMKADRRSQRKTFGLLPRDWSPAPSYSFVCDQDREFRIPSSLRPSGPKGSALRPQISSTIQTAIPGCSARSSPCFVAPPVTVRSAIPVFSAPPATMKPEANQKPNHEKEIIADVSAKFVKLRI</sequence>
<evidence type="ECO:0000256" key="3">
    <source>
        <dbReference type="ARBA" id="ARBA00037597"/>
    </source>
</evidence>
<name>A0A8J5C1N0_ZINOF</name>
<dbReference type="GO" id="GO:0003725">
    <property type="term" value="F:double-stranded RNA binding"/>
    <property type="evidence" value="ECO:0007669"/>
    <property type="project" value="InterPro"/>
</dbReference>
<dbReference type="Proteomes" id="UP000734854">
    <property type="component" value="Unassembled WGS sequence"/>
</dbReference>
<reference evidence="7 8" key="1">
    <citation type="submission" date="2020-08" db="EMBL/GenBank/DDBJ databases">
        <title>Plant Genome Project.</title>
        <authorList>
            <person name="Zhang R.-G."/>
        </authorList>
    </citation>
    <scope>NUCLEOTIDE SEQUENCE [LARGE SCALE GENOMIC DNA]</scope>
    <source>
        <tissue evidence="7">Rhizome</tissue>
    </source>
</reference>
<feature type="region of interest" description="Disordered" evidence="5">
    <location>
        <begin position="386"/>
        <end position="420"/>
    </location>
</feature>
<evidence type="ECO:0000256" key="4">
    <source>
        <dbReference type="PROSITE-ProRule" id="PRU00266"/>
    </source>
</evidence>
<feature type="domain" description="DRBM" evidence="6">
    <location>
        <begin position="159"/>
        <end position="227"/>
    </location>
</feature>
<feature type="region of interest" description="Disordered" evidence="5">
    <location>
        <begin position="1"/>
        <end position="21"/>
    </location>
</feature>
<evidence type="ECO:0000256" key="1">
    <source>
        <dbReference type="ARBA" id="ARBA00022737"/>
    </source>
</evidence>
<keyword evidence="8" id="KW-1185">Reference proteome</keyword>
<evidence type="ECO:0000259" key="6">
    <source>
        <dbReference type="PROSITE" id="PS50137"/>
    </source>
</evidence>
<evidence type="ECO:0000313" key="8">
    <source>
        <dbReference type="Proteomes" id="UP000734854"/>
    </source>
</evidence>
<dbReference type="CDD" id="cd19907">
    <property type="entry name" value="DSRM_AtDRB-like_rpt1"/>
    <property type="match status" value="1"/>
</dbReference>
<dbReference type="Pfam" id="PF00035">
    <property type="entry name" value="dsrm"/>
    <property type="match status" value="2"/>
</dbReference>
<evidence type="ECO:0000256" key="2">
    <source>
        <dbReference type="ARBA" id="ARBA00022884"/>
    </source>
</evidence>
<accession>A0A8J5C1N0</accession>
<dbReference type="PROSITE" id="PS50137">
    <property type="entry name" value="DS_RBD"/>
    <property type="match status" value="2"/>
</dbReference>
<dbReference type="InterPro" id="IPR044450">
    <property type="entry name" value="AtDRB-like_DSRM_1"/>
</dbReference>
<comment type="caution">
    <text evidence="7">The sequence shown here is derived from an EMBL/GenBank/DDBJ whole genome shotgun (WGS) entry which is preliminary data.</text>
</comment>
<feature type="compositionally biased region" description="Polar residues" evidence="5">
    <location>
        <begin position="1"/>
        <end position="14"/>
    </location>
</feature>
<dbReference type="AlphaFoldDB" id="A0A8J5C1N0"/>